<keyword evidence="1" id="KW-0472">Membrane</keyword>
<protein>
    <submittedName>
        <fullName evidence="2">Unannotated protein</fullName>
    </submittedName>
</protein>
<feature type="transmembrane region" description="Helical" evidence="1">
    <location>
        <begin position="68"/>
        <end position="96"/>
    </location>
</feature>
<dbReference type="InterPro" id="IPR018723">
    <property type="entry name" value="DUF2254_membrane"/>
</dbReference>
<evidence type="ECO:0000313" key="2">
    <source>
        <dbReference type="EMBL" id="CAB4531875.1"/>
    </source>
</evidence>
<name>A0A6J6AZA8_9ZZZZ</name>
<sequence>MTTSRRSRLSTWWWEVSYRVGPNLWVTPLLMSIGSVLLFAFSVYIDRNVELRLSWFPNALIDDSASDAAILVTALLGAVATALALVFSTSILTFSLASSQLGPRLIRRFMKDPVTQVTLGAFLGTVIFNVLTLSAIRSAPGSRLPTFSVFLVEVLSLCCFGLLVFYIHRVASTIQAPNVVASVVADMGKVLEDTAASLQLVLQEDDLEKVAAVVAQSRESGAPIAAIQTGYVELIDVERLLQAAASAGAVIVLNRRPGQFTQVGQTLAWVSPADAAGRVTKMIAETVEIGRYRTLRQDLEFAIAQVVEIALRALSPAINDTYTGLTCLDWLGAAMVQVGTYPERTGGVCDHDGVLRLVVPPLKFDRVLKTAFDLIRQSGSNNPAILIRILDAIYAMAPVVRPEHLVPLRQHAELVVETARSGSFVSGDVDDIEQRYSLTMAALDAAS</sequence>
<feature type="transmembrane region" description="Helical" evidence="1">
    <location>
        <begin position="117"/>
        <end position="136"/>
    </location>
</feature>
<proteinExistence type="predicted"/>
<keyword evidence="1" id="KW-0812">Transmembrane</keyword>
<reference evidence="2" key="1">
    <citation type="submission" date="2020-05" db="EMBL/GenBank/DDBJ databases">
        <authorList>
            <person name="Chiriac C."/>
            <person name="Salcher M."/>
            <person name="Ghai R."/>
            <person name="Kavagutti S V."/>
        </authorList>
    </citation>
    <scope>NUCLEOTIDE SEQUENCE</scope>
</reference>
<dbReference type="Pfam" id="PF10011">
    <property type="entry name" value="DUF2254"/>
    <property type="match status" value="1"/>
</dbReference>
<keyword evidence="1" id="KW-1133">Transmembrane helix</keyword>
<organism evidence="2">
    <name type="scientific">freshwater metagenome</name>
    <dbReference type="NCBI Taxonomy" id="449393"/>
    <lineage>
        <taxon>unclassified sequences</taxon>
        <taxon>metagenomes</taxon>
        <taxon>ecological metagenomes</taxon>
    </lineage>
</organism>
<feature type="transmembrane region" description="Helical" evidence="1">
    <location>
        <begin position="148"/>
        <end position="167"/>
    </location>
</feature>
<feature type="transmembrane region" description="Helical" evidence="1">
    <location>
        <begin position="24"/>
        <end position="45"/>
    </location>
</feature>
<dbReference type="EMBL" id="CAEZSF010000024">
    <property type="protein sequence ID" value="CAB4531875.1"/>
    <property type="molecule type" value="Genomic_DNA"/>
</dbReference>
<gene>
    <name evidence="2" type="ORF">UFOPK1358_00421</name>
</gene>
<evidence type="ECO:0000256" key="1">
    <source>
        <dbReference type="SAM" id="Phobius"/>
    </source>
</evidence>
<accession>A0A6J6AZA8</accession>
<dbReference type="AlphaFoldDB" id="A0A6J6AZA8"/>